<evidence type="ECO:0000256" key="1">
    <source>
        <dbReference type="SAM" id="MobiDB-lite"/>
    </source>
</evidence>
<evidence type="ECO:0000313" key="3">
    <source>
        <dbReference type="Proteomes" id="UP000593561"/>
    </source>
</evidence>
<comment type="caution">
    <text evidence="2">The sequence shown here is derived from an EMBL/GenBank/DDBJ whole genome shotgun (WGS) entry which is preliminary data.</text>
</comment>
<accession>A0A7J8T9K7</accession>
<feature type="region of interest" description="Disordered" evidence="1">
    <location>
        <begin position="89"/>
        <end position="127"/>
    </location>
</feature>
<organism evidence="2 3">
    <name type="scientific">Gossypium davidsonii</name>
    <name type="common">Davidson's cotton</name>
    <name type="synonym">Gossypium klotzschianum subsp. davidsonii</name>
    <dbReference type="NCBI Taxonomy" id="34287"/>
    <lineage>
        <taxon>Eukaryota</taxon>
        <taxon>Viridiplantae</taxon>
        <taxon>Streptophyta</taxon>
        <taxon>Embryophyta</taxon>
        <taxon>Tracheophyta</taxon>
        <taxon>Spermatophyta</taxon>
        <taxon>Magnoliopsida</taxon>
        <taxon>eudicotyledons</taxon>
        <taxon>Gunneridae</taxon>
        <taxon>Pentapetalae</taxon>
        <taxon>rosids</taxon>
        <taxon>malvids</taxon>
        <taxon>Malvales</taxon>
        <taxon>Malvaceae</taxon>
        <taxon>Malvoideae</taxon>
        <taxon>Gossypium</taxon>
    </lineage>
</organism>
<keyword evidence="3" id="KW-1185">Reference proteome</keyword>
<feature type="compositionally biased region" description="Basic residues" evidence="1">
    <location>
        <begin position="100"/>
        <end position="113"/>
    </location>
</feature>
<evidence type="ECO:0000313" key="2">
    <source>
        <dbReference type="EMBL" id="MBA0634905.1"/>
    </source>
</evidence>
<reference evidence="2 3" key="1">
    <citation type="journal article" date="2019" name="Genome Biol. Evol.">
        <title>Insights into the evolution of the New World diploid cottons (Gossypium, subgenus Houzingenia) based on genome sequencing.</title>
        <authorList>
            <person name="Grover C.E."/>
            <person name="Arick M.A. 2nd"/>
            <person name="Thrash A."/>
            <person name="Conover J.L."/>
            <person name="Sanders W.S."/>
            <person name="Peterson D.G."/>
            <person name="Frelichowski J.E."/>
            <person name="Scheffler J.A."/>
            <person name="Scheffler B.E."/>
            <person name="Wendel J.F."/>
        </authorList>
    </citation>
    <scope>NUCLEOTIDE SEQUENCE [LARGE SCALE GENOMIC DNA]</scope>
    <source>
        <strain evidence="2">27</strain>
        <tissue evidence="2">Leaf</tissue>
    </source>
</reference>
<dbReference type="EMBL" id="JABFAC010239826">
    <property type="protein sequence ID" value="MBA0634905.1"/>
    <property type="molecule type" value="Genomic_DNA"/>
</dbReference>
<proteinExistence type="predicted"/>
<gene>
    <name evidence="2" type="ORF">Godav_016655</name>
</gene>
<protein>
    <submittedName>
        <fullName evidence="2">Uncharacterized protein</fullName>
    </submittedName>
</protein>
<dbReference type="AlphaFoldDB" id="A0A7J8T9K7"/>
<name>A0A7J8T9K7_GOSDV</name>
<dbReference type="Proteomes" id="UP000593561">
    <property type="component" value="Unassembled WGS sequence"/>
</dbReference>
<sequence length="127" mass="14306">MPISTHNSSSTRKLEEKRKGLFSISVAVEKCFSKVLFKMLEEGRVSISDFLSVSDLLYFANLFDFVLSQYLNCFCPLLFSLFSNWTPGKQAAQSPGPTKVTKRPVPAHRRAKARGIILQDSENEKDS</sequence>